<dbReference type="AlphaFoldDB" id="A0A644XIA9"/>
<gene>
    <name evidence="2" type="ORF">SDC9_61882</name>
</gene>
<protein>
    <recommendedName>
        <fullName evidence="3">Hydrogenase-4 component B</fullName>
    </recommendedName>
</protein>
<keyword evidence="1" id="KW-0472">Membrane</keyword>
<feature type="transmembrane region" description="Helical" evidence="1">
    <location>
        <begin position="175"/>
        <end position="194"/>
    </location>
</feature>
<accession>A0A644XIA9</accession>
<keyword evidence="1" id="KW-1133">Transmembrane helix</keyword>
<proteinExistence type="predicted"/>
<comment type="caution">
    <text evidence="2">The sequence shown here is derived from an EMBL/GenBank/DDBJ whole genome shotgun (WGS) entry which is preliminary data.</text>
</comment>
<name>A0A644XIA9_9ZZZZ</name>
<evidence type="ECO:0000313" key="2">
    <source>
        <dbReference type="EMBL" id="MPM15511.1"/>
    </source>
</evidence>
<reference evidence="2" key="1">
    <citation type="submission" date="2019-08" db="EMBL/GenBank/DDBJ databases">
        <authorList>
            <person name="Kucharzyk K."/>
            <person name="Murdoch R.W."/>
            <person name="Higgins S."/>
            <person name="Loffler F."/>
        </authorList>
    </citation>
    <scope>NUCLEOTIDE SEQUENCE</scope>
</reference>
<feature type="transmembrane region" description="Helical" evidence="1">
    <location>
        <begin position="7"/>
        <end position="27"/>
    </location>
</feature>
<feature type="transmembrane region" description="Helical" evidence="1">
    <location>
        <begin position="47"/>
        <end position="70"/>
    </location>
</feature>
<evidence type="ECO:0000256" key="1">
    <source>
        <dbReference type="SAM" id="Phobius"/>
    </source>
</evidence>
<sequence length="195" mass="22159">MLWPLAVITFLMTAIGVASLFFVKPLFQIVSGMFKIDADLPEFSKYILNVENISIVSGVFIVLTILLLIWRNLHLRNKTVESGPTWGCGYTAPDARLQYTATSYADNLAGLAQPVLNTTKQEPEIPQNDLFPQPPAFKTESHDVIQENWIDKPTSKLAELLKKMARMQTGRIEHYILYAFAFMILIFILTYFNLL</sequence>
<evidence type="ECO:0008006" key="3">
    <source>
        <dbReference type="Google" id="ProtNLM"/>
    </source>
</evidence>
<keyword evidence="1" id="KW-0812">Transmembrane</keyword>
<dbReference type="EMBL" id="VSSQ01002455">
    <property type="protein sequence ID" value="MPM15511.1"/>
    <property type="molecule type" value="Genomic_DNA"/>
</dbReference>
<organism evidence="2">
    <name type="scientific">bioreactor metagenome</name>
    <dbReference type="NCBI Taxonomy" id="1076179"/>
    <lineage>
        <taxon>unclassified sequences</taxon>
        <taxon>metagenomes</taxon>
        <taxon>ecological metagenomes</taxon>
    </lineage>
</organism>